<evidence type="ECO:0000313" key="1">
    <source>
        <dbReference type="EMBL" id="KKL56984.1"/>
    </source>
</evidence>
<dbReference type="EMBL" id="LAZR01030315">
    <property type="protein sequence ID" value="KKL56984.1"/>
    <property type="molecule type" value="Genomic_DNA"/>
</dbReference>
<gene>
    <name evidence="1" type="ORF">LCGC14_2240010</name>
</gene>
<organism evidence="1">
    <name type="scientific">marine sediment metagenome</name>
    <dbReference type="NCBI Taxonomy" id="412755"/>
    <lineage>
        <taxon>unclassified sequences</taxon>
        <taxon>metagenomes</taxon>
        <taxon>ecological metagenomes</taxon>
    </lineage>
</organism>
<dbReference type="AlphaFoldDB" id="A0A0F9D5Y1"/>
<proteinExistence type="predicted"/>
<name>A0A0F9D5Y1_9ZZZZ</name>
<protein>
    <submittedName>
        <fullName evidence="1">Uncharacterized protein</fullName>
    </submittedName>
</protein>
<reference evidence="1" key="1">
    <citation type="journal article" date="2015" name="Nature">
        <title>Complex archaea that bridge the gap between prokaryotes and eukaryotes.</title>
        <authorList>
            <person name="Spang A."/>
            <person name="Saw J.H."/>
            <person name="Jorgensen S.L."/>
            <person name="Zaremba-Niedzwiedzka K."/>
            <person name="Martijn J."/>
            <person name="Lind A.E."/>
            <person name="van Eijk R."/>
            <person name="Schleper C."/>
            <person name="Guy L."/>
            <person name="Ettema T.J."/>
        </authorList>
    </citation>
    <scope>NUCLEOTIDE SEQUENCE</scope>
</reference>
<comment type="caution">
    <text evidence="1">The sequence shown here is derived from an EMBL/GenBank/DDBJ whole genome shotgun (WGS) entry which is preliminary data.</text>
</comment>
<feature type="non-terminal residue" evidence="1">
    <location>
        <position position="1"/>
    </location>
</feature>
<accession>A0A0F9D5Y1</accession>
<sequence length="93" mass="10319">LAKTAYLAGEPDAVSTLWDREANSIRKKWLGVSAAILAIPEIEEGQELREKADRLVELDEDQSQPLVGYGTILSGEINAFYREAGFRRVKVKG</sequence>